<sequence length="47" mass="4888">MKKQNKVSTKKAGKKAPGKKALIQSLVKKDIENLTSGGAVLTCGGTM</sequence>
<keyword evidence="2" id="KW-1185">Reference proteome</keyword>
<accession>A0ABT6P1V6</accession>
<gene>
    <name evidence="1" type="ORF">QHF89_34145</name>
</gene>
<reference evidence="1 2" key="1">
    <citation type="submission" date="2023-04" db="EMBL/GenBank/DDBJ databases">
        <title>The genome sequence of Polyangium sorediatum DSM14670.</title>
        <authorList>
            <person name="Zhang X."/>
        </authorList>
    </citation>
    <scope>NUCLEOTIDE SEQUENCE [LARGE SCALE GENOMIC DNA]</scope>
    <source>
        <strain evidence="1 2">DSM 14670</strain>
    </source>
</reference>
<dbReference type="EMBL" id="JARZHI010000044">
    <property type="protein sequence ID" value="MDI1434592.1"/>
    <property type="molecule type" value="Genomic_DNA"/>
</dbReference>
<comment type="caution">
    <text evidence="1">The sequence shown here is derived from an EMBL/GenBank/DDBJ whole genome shotgun (WGS) entry which is preliminary data.</text>
</comment>
<proteinExistence type="predicted"/>
<dbReference type="RefSeq" id="WP_284721273.1">
    <property type="nucleotide sequence ID" value="NZ_JARZHI010000044.1"/>
</dbReference>
<organism evidence="1 2">
    <name type="scientific">Polyangium sorediatum</name>
    <dbReference type="NCBI Taxonomy" id="889274"/>
    <lineage>
        <taxon>Bacteria</taxon>
        <taxon>Pseudomonadati</taxon>
        <taxon>Myxococcota</taxon>
        <taxon>Polyangia</taxon>
        <taxon>Polyangiales</taxon>
        <taxon>Polyangiaceae</taxon>
        <taxon>Polyangium</taxon>
    </lineage>
</organism>
<protein>
    <submittedName>
        <fullName evidence="1">Uncharacterized protein</fullName>
    </submittedName>
</protein>
<dbReference type="Proteomes" id="UP001160301">
    <property type="component" value="Unassembled WGS sequence"/>
</dbReference>
<name>A0ABT6P1V6_9BACT</name>
<evidence type="ECO:0000313" key="2">
    <source>
        <dbReference type="Proteomes" id="UP001160301"/>
    </source>
</evidence>
<evidence type="ECO:0000313" key="1">
    <source>
        <dbReference type="EMBL" id="MDI1434592.1"/>
    </source>
</evidence>